<protein>
    <submittedName>
        <fullName evidence="3">Uncharacterized protein</fullName>
    </submittedName>
</protein>
<evidence type="ECO:0000313" key="4">
    <source>
        <dbReference type="Proteomes" id="UP000281084"/>
    </source>
</evidence>
<comment type="caution">
    <text evidence="3">The sequence shown here is derived from an EMBL/GenBank/DDBJ whole genome shotgun (WGS) entry which is preliminary data.</text>
</comment>
<dbReference type="AlphaFoldDB" id="A0A3A8GCP2"/>
<evidence type="ECO:0000313" key="3">
    <source>
        <dbReference type="EMBL" id="RKG55756.1"/>
    </source>
</evidence>
<dbReference type="RefSeq" id="WP_147395670.1">
    <property type="nucleotide sequence ID" value="NZ_RAXZ01000001.1"/>
</dbReference>
<feature type="region of interest" description="Disordered" evidence="1">
    <location>
        <begin position="51"/>
        <end position="85"/>
    </location>
</feature>
<gene>
    <name evidence="3" type="ORF">D7V64_01310</name>
</gene>
<feature type="signal peptide" evidence="2">
    <location>
        <begin position="1"/>
        <end position="23"/>
    </location>
</feature>
<accession>A0A3A8GCP2</accession>
<evidence type="ECO:0000256" key="2">
    <source>
        <dbReference type="SAM" id="SignalP"/>
    </source>
</evidence>
<feature type="compositionally biased region" description="Basic and acidic residues" evidence="1">
    <location>
        <begin position="57"/>
        <end position="78"/>
    </location>
</feature>
<feature type="chain" id="PRO_5017291845" evidence="2">
    <location>
        <begin position="24"/>
        <end position="85"/>
    </location>
</feature>
<proteinExistence type="predicted"/>
<reference evidence="3 4" key="1">
    <citation type="submission" date="2018-09" db="EMBL/GenBank/DDBJ databases">
        <title>The draft genome of Acinetobacter spp. strains.</title>
        <authorList>
            <person name="Qin J."/>
            <person name="Feng Y."/>
            <person name="Zong Z."/>
        </authorList>
    </citation>
    <scope>NUCLEOTIDE SEQUENCE [LARGE SCALE GENOMIC DNA]</scope>
    <source>
        <strain evidence="3 4">WCHAc060002</strain>
    </source>
</reference>
<dbReference type="EMBL" id="RAXZ01000001">
    <property type="protein sequence ID" value="RKG55756.1"/>
    <property type="molecule type" value="Genomic_DNA"/>
</dbReference>
<keyword evidence="2" id="KW-0732">Signal</keyword>
<name>A0A3A8GCP2_9GAMM</name>
<organism evidence="3 4">
    <name type="scientific">Acinetobacter cumulans</name>
    <dbReference type="NCBI Taxonomy" id="2136182"/>
    <lineage>
        <taxon>Bacteria</taxon>
        <taxon>Pseudomonadati</taxon>
        <taxon>Pseudomonadota</taxon>
        <taxon>Gammaproteobacteria</taxon>
        <taxon>Moraxellales</taxon>
        <taxon>Moraxellaceae</taxon>
        <taxon>Acinetobacter</taxon>
    </lineage>
</organism>
<evidence type="ECO:0000256" key="1">
    <source>
        <dbReference type="SAM" id="MobiDB-lite"/>
    </source>
</evidence>
<dbReference type="Proteomes" id="UP000281084">
    <property type="component" value="Unassembled WGS sequence"/>
</dbReference>
<sequence length="85" mass="9235">MLLTRCKKSFAVLCLVLASSSYAADVPTDIHAMTTPQTTAVTHPIPMTSAVLSSVGHSDDPDIKEAREEESPVRDSRPLRTTRPK</sequence>